<feature type="chain" id="PRO_5047262240" evidence="1">
    <location>
        <begin position="34"/>
        <end position="165"/>
    </location>
</feature>
<feature type="signal peptide" evidence="1">
    <location>
        <begin position="1"/>
        <end position="33"/>
    </location>
</feature>
<proteinExistence type="predicted"/>
<dbReference type="Proteomes" id="UP001556692">
    <property type="component" value="Unassembled WGS sequence"/>
</dbReference>
<dbReference type="SUPFAM" id="SSF51182">
    <property type="entry name" value="RmlC-like cupins"/>
    <property type="match status" value="1"/>
</dbReference>
<name>A0ABV3SNC3_9HYPH</name>
<protein>
    <submittedName>
        <fullName evidence="2">Cupin</fullName>
    </submittedName>
</protein>
<dbReference type="InterPro" id="IPR014710">
    <property type="entry name" value="RmlC-like_jellyroll"/>
</dbReference>
<keyword evidence="3" id="KW-1185">Reference proteome</keyword>
<keyword evidence="1" id="KW-0732">Signal</keyword>
<comment type="caution">
    <text evidence="2">The sequence shown here is derived from an EMBL/GenBank/DDBJ whole genome shotgun (WGS) entry which is preliminary data.</text>
</comment>
<dbReference type="EMBL" id="JBDPGJ010000005">
    <property type="protein sequence ID" value="MEX0408283.1"/>
    <property type="molecule type" value="Genomic_DNA"/>
</dbReference>
<reference evidence="2 3" key="1">
    <citation type="submission" date="2024-05" db="EMBL/GenBank/DDBJ databases">
        <authorList>
            <person name="Jiang F."/>
        </authorList>
    </citation>
    <scope>NUCLEOTIDE SEQUENCE [LARGE SCALE GENOMIC DNA]</scope>
    <source>
        <strain evidence="2 3">LZ166</strain>
    </source>
</reference>
<evidence type="ECO:0000256" key="1">
    <source>
        <dbReference type="SAM" id="SignalP"/>
    </source>
</evidence>
<dbReference type="RefSeq" id="WP_367956153.1">
    <property type="nucleotide sequence ID" value="NZ_JBDPGJ010000005.1"/>
</dbReference>
<dbReference type="InterPro" id="IPR011051">
    <property type="entry name" value="RmlC_Cupin_sf"/>
</dbReference>
<evidence type="ECO:0000313" key="3">
    <source>
        <dbReference type="Proteomes" id="UP001556692"/>
    </source>
</evidence>
<sequence>MNAFAKRNINPLKLAAAVAIASAAILAAAPAGAGECPADQVMAGATKPGATMPAGVTDEVLASIDLSSKGAEWKGHLLRMRKLVVQPGGVVPWHEHSMRPANILIASGAITEYRSSCKVPIEHVAGDVAVEFGDLAHWWKNNDAAPAVLYSADILPPEMTDDHTM</sequence>
<accession>A0ABV3SNC3</accession>
<evidence type="ECO:0000313" key="2">
    <source>
        <dbReference type="EMBL" id="MEX0408283.1"/>
    </source>
</evidence>
<organism evidence="2 3">
    <name type="scientific">Aquibium pacificus</name>
    <dbReference type="NCBI Taxonomy" id="3153579"/>
    <lineage>
        <taxon>Bacteria</taxon>
        <taxon>Pseudomonadati</taxon>
        <taxon>Pseudomonadota</taxon>
        <taxon>Alphaproteobacteria</taxon>
        <taxon>Hyphomicrobiales</taxon>
        <taxon>Phyllobacteriaceae</taxon>
        <taxon>Aquibium</taxon>
    </lineage>
</organism>
<gene>
    <name evidence="2" type="ORF">ABGN05_21705</name>
</gene>
<dbReference type="Gene3D" id="2.60.120.10">
    <property type="entry name" value="Jelly Rolls"/>
    <property type="match status" value="1"/>
</dbReference>